<dbReference type="InterPro" id="IPR036680">
    <property type="entry name" value="SPOR-like_sf"/>
</dbReference>
<protein>
    <submittedName>
        <fullName evidence="3">N-acetylmuramoyl-L-alanine amidase</fullName>
    </submittedName>
</protein>
<dbReference type="InterPro" id="IPR002508">
    <property type="entry name" value="MurNAc-LAA_cat"/>
</dbReference>
<dbReference type="EMBL" id="FNDZ01000001">
    <property type="protein sequence ID" value="SDI14611.1"/>
    <property type="molecule type" value="Genomic_DNA"/>
</dbReference>
<dbReference type="GO" id="GO:0008745">
    <property type="term" value="F:N-acetylmuramoyl-L-alanine amidase activity"/>
    <property type="evidence" value="ECO:0007669"/>
    <property type="project" value="InterPro"/>
</dbReference>
<evidence type="ECO:0000313" key="4">
    <source>
        <dbReference type="Proteomes" id="UP000183255"/>
    </source>
</evidence>
<name>A0A1G8I774_9CLOT</name>
<sequence length="244" mass="26753">MRHPKVYLSPSKQPHNSYAAGNTNEEKEMVEVSRLLKGILEKDYGIDTVLADLSLDIGMNGRPKEAKDKGCSIYLAIHSNAGGAGKAKGAVALFHPASKDSKSLGKILVEELNGICPYGSNRSEPLVDGMKAFQGKGFGEIRTPYEYGITPVLMETNFHDHVDIAKWMTGNKEAIAKSYGRALAKFLQVEKKTGNNQIKESVSQAADESPLYRVQVGAFRKIENAEELKAKLWSLGFEGFISCR</sequence>
<dbReference type="AlphaFoldDB" id="A0A1G8I774"/>
<dbReference type="Proteomes" id="UP000183255">
    <property type="component" value="Unassembled WGS sequence"/>
</dbReference>
<dbReference type="Gene3D" id="3.30.70.1070">
    <property type="entry name" value="Sporulation related repeat"/>
    <property type="match status" value="1"/>
</dbReference>
<evidence type="ECO:0000259" key="2">
    <source>
        <dbReference type="PROSITE" id="PS51724"/>
    </source>
</evidence>
<accession>A0A1G8I774</accession>
<feature type="compositionally biased region" description="Polar residues" evidence="1">
    <location>
        <begin position="10"/>
        <end position="23"/>
    </location>
</feature>
<feature type="domain" description="SPOR" evidence="2">
    <location>
        <begin position="206"/>
        <end position="244"/>
    </location>
</feature>
<proteinExistence type="predicted"/>
<dbReference type="Gene3D" id="3.40.630.40">
    <property type="entry name" value="Zn-dependent exopeptidases"/>
    <property type="match status" value="1"/>
</dbReference>
<dbReference type="GO" id="GO:0042834">
    <property type="term" value="F:peptidoglycan binding"/>
    <property type="evidence" value="ECO:0007669"/>
    <property type="project" value="InterPro"/>
</dbReference>
<dbReference type="Pfam" id="PF01520">
    <property type="entry name" value="Amidase_3"/>
    <property type="match status" value="1"/>
</dbReference>
<dbReference type="Pfam" id="PF05036">
    <property type="entry name" value="SPOR"/>
    <property type="match status" value="1"/>
</dbReference>
<organism evidence="3 4">
    <name type="scientific">Proteiniclasticum ruminis</name>
    <dbReference type="NCBI Taxonomy" id="398199"/>
    <lineage>
        <taxon>Bacteria</taxon>
        <taxon>Bacillati</taxon>
        <taxon>Bacillota</taxon>
        <taxon>Clostridia</taxon>
        <taxon>Eubacteriales</taxon>
        <taxon>Clostridiaceae</taxon>
        <taxon>Proteiniclasticum</taxon>
    </lineage>
</organism>
<dbReference type="SUPFAM" id="SSF110997">
    <property type="entry name" value="Sporulation related repeat"/>
    <property type="match status" value="1"/>
</dbReference>
<gene>
    <name evidence="3" type="ORF">SAMN05421804_101788</name>
</gene>
<dbReference type="GO" id="GO:0009253">
    <property type="term" value="P:peptidoglycan catabolic process"/>
    <property type="evidence" value="ECO:0007669"/>
    <property type="project" value="InterPro"/>
</dbReference>
<reference evidence="3 4" key="1">
    <citation type="submission" date="2016-10" db="EMBL/GenBank/DDBJ databases">
        <authorList>
            <person name="de Groot N.N."/>
        </authorList>
    </citation>
    <scope>NUCLEOTIDE SEQUENCE [LARGE SCALE GENOMIC DNA]</scope>
    <source>
        <strain evidence="3 4">CGMCC 1.5058</strain>
    </source>
</reference>
<dbReference type="SUPFAM" id="SSF53187">
    <property type="entry name" value="Zn-dependent exopeptidases"/>
    <property type="match status" value="1"/>
</dbReference>
<feature type="region of interest" description="Disordered" evidence="1">
    <location>
        <begin position="1"/>
        <end position="23"/>
    </location>
</feature>
<evidence type="ECO:0000256" key="1">
    <source>
        <dbReference type="SAM" id="MobiDB-lite"/>
    </source>
</evidence>
<dbReference type="InterPro" id="IPR007730">
    <property type="entry name" value="SPOR-like_dom"/>
</dbReference>
<evidence type="ECO:0000313" key="3">
    <source>
        <dbReference type="EMBL" id="SDI14611.1"/>
    </source>
</evidence>
<dbReference type="RefSeq" id="WP_031574317.1">
    <property type="nucleotide sequence ID" value="NZ_FNDZ01000001.1"/>
</dbReference>
<dbReference type="PROSITE" id="PS51724">
    <property type="entry name" value="SPOR"/>
    <property type="match status" value="1"/>
</dbReference>